<dbReference type="InterPro" id="IPR023214">
    <property type="entry name" value="HAD_sf"/>
</dbReference>
<dbReference type="InterPro" id="IPR008250">
    <property type="entry name" value="ATPase_P-typ_transduc_dom_A_sf"/>
</dbReference>
<keyword evidence="3 10" id="KW-0812">Transmembrane</keyword>
<evidence type="ECO:0000256" key="3">
    <source>
        <dbReference type="ARBA" id="ARBA00022692"/>
    </source>
</evidence>
<feature type="transmembrane region" description="Helical" evidence="10">
    <location>
        <begin position="135"/>
        <end position="155"/>
    </location>
</feature>
<dbReference type="PROSITE" id="PS00154">
    <property type="entry name" value="ATPASE_E1_E2"/>
    <property type="match status" value="1"/>
</dbReference>
<keyword evidence="7" id="KW-1278">Translocase</keyword>
<feature type="domain" description="HMA" evidence="12">
    <location>
        <begin position="25"/>
        <end position="90"/>
    </location>
</feature>
<dbReference type="NCBIfam" id="TIGR01525">
    <property type="entry name" value="ATPase-IB_hvy"/>
    <property type="match status" value="1"/>
</dbReference>
<dbReference type="PANTHER" id="PTHR43520">
    <property type="entry name" value="ATP7, ISOFORM B"/>
    <property type="match status" value="1"/>
</dbReference>
<dbReference type="Proteomes" id="UP001589865">
    <property type="component" value="Unassembled WGS sequence"/>
</dbReference>
<evidence type="ECO:0000256" key="8">
    <source>
        <dbReference type="ARBA" id="ARBA00022989"/>
    </source>
</evidence>
<dbReference type="EMBL" id="JBHLUN010000006">
    <property type="protein sequence ID" value="MFC0408609.1"/>
    <property type="molecule type" value="Genomic_DNA"/>
</dbReference>
<dbReference type="Pfam" id="PF00702">
    <property type="entry name" value="Hydrolase"/>
    <property type="match status" value="1"/>
</dbReference>
<feature type="transmembrane region" description="Helical" evidence="10">
    <location>
        <begin position="688"/>
        <end position="708"/>
    </location>
</feature>
<dbReference type="SFLD" id="SFLDS00003">
    <property type="entry name" value="Haloacid_Dehalogenase"/>
    <property type="match status" value="1"/>
</dbReference>
<dbReference type="NCBIfam" id="TIGR01511">
    <property type="entry name" value="ATPase-IB1_Cu"/>
    <property type="match status" value="1"/>
</dbReference>
<dbReference type="InterPro" id="IPR059000">
    <property type="entry name" value="ATPase_P-type_domA"/>
</dbReference>
<dbReference type="Gene3D" id="3.40.50.1000">
    <property type="entry name" value="HAD superfamily/HAD-like"/>
    <property type="match status" value="1"/>
</dbReference>
<gene>
    <name evidence="13" type="ORF">ACFFGY_10140</name>
</gene>
<evidence type="ECO:0000256" key="10">
    <source>
        <dbReference type="RuleBase" id="RU362081"/>
    </source>
</evidence>
<dbReference type="InterPro" id="IPR001757">
    <property type="entry name" value="P_typ_ATPase"/>
</dbReference>
<protein>
    <submittedName>
        <fullName evidence="13">Heavy metal translocating P-type ATPase</fullName>
    </submittedName>
</protein>
<evidence type="ECO:0000256" key="6">
    <source>
        <dbReference type="ARBA" id="ARBA00022840"/>
    </source>
</evidence>
<evidence type="ECO:0000259" key="12">
    <source>
        <dbReference type="PROSITE" id="PS50846"/>
    </source>
</evidence>
<keyword evidence="10" id="KW-1003">Cell membrane</keyword>
<feature type="transmembrane region" description="Helical" evidence="10">
    <location>
        <begin position="110"/>
        <end position="129"/>
    </location>
</feature>
<dbReference type="InterPro" id="IPR044492">
    <property type="entry name" value="P_typ_ATPase_HD_dom"/>
</dbReference>
<dbReference type="SFLD" id="SFLDG00002">
    <property type="entry name" value="C1.7:_P-type_atpase_like"/>
    <property type="match status" value="1"/>
</dbReference>
<reference evidence="13 14" key="1">
    <citation type="submission" date="2024-09" db="EMBL/GenBank/DDBJ databases">
        <authorList>
            <person name="Sun Q."/>
            <person name="Mori K."/>
        </authorList>
    </citation>
    <scope>NUCLEOTIDE SEQUENCE [LARGE SCALE GENOMIC DNA]</scope>
    <source>
        <strain evidence="13 14">TBRC 5777</strain>
    </source>
</reference>
<keyword evidence="9 10" id="KW-0472">Membrane</keyword>
<dbReference type="Gene3D" id="2.70.150.10">
    <property type="entry name" value="Calcium-transporting ATPase, cytoplasmic transduction domain A"/>
    <property type="match status" value="1"/>
</dbReference>
<dbReference type="NCBIfam" id="TIGR01494">
    <property type="entry name" value="ATPase_P-type"/>
    <property type="match status" value="1"/>
</dbReference>
<name>A0ABV6JSC2_9PROT</name>
<dbReference type="InterPro" id="IPR017969">
    <property type="entry name" value="Heavy-metal-associated_CS"/>
</dbReference>
<evidence type="ECO:0000256" key="1">
    <source>
        <dbReference type="ARBA" id="ARBA00004127"/>
    </source>
</evidence>
<dbReference type="InterPro" id="IPR023298">
    <property type="entry name" value="ATPase_P-typ_TM_dom_sf"/>
</dbReference>
<dbReference type="SUPFAM" id="SSF55008">
    <property type="entry name" value="HMA, heavy metal-associated domain"/>
    <property type="match status" value="1"/>
</dbReference>
<dbReference type="PROSITE" id="PS50846">
    <property type="entry name" value="HMA_2"/>
    <property type="match status" value="1"/>
</dbReference>
<dbReference type="CDD" id="cd00371">
    <property type="entry name" value="HMA"/>
    <property type="match status" value="1"/>
</dbReference>
<keyword evidence="5 10" id="KW-0547">Nucleotide-binding</keyword>
<feature type="region of interest" description="Disordered" evidence="11">
    <location>
        <begin position="742"/>
        <end position="761"/>
    </location>
</feature>
<evidence type="ECO:0000313" key="13">
    <source>
        <dbReference type="EMBL" id="MFC0408609.1"/>
    </source>
</evidence>
<dbReference type="SUPFAM" id="SSF81665">
    <property type="entry name" value="Calcium ATPase, transmembrane domain M"/>
    <property type="match status" value="1"/>
</dbReference>
<accession>A0ABV6JSC2</accession>
<dbReference type="RefSeq" id="WP_377044357.1">
    <property type="nucleotide sequence ID" value="NZ_JBHLUN010000006.1"/>
</dbReference>
<evidence type="ECO:0000256" key="7">
    <source>
        <dbReference type="ARBA" id="ARBA00022967"/>
    </source>
</evidence>
<feature type="transmembrane region" description="Helical" evidence="10">
    <location>
        <begin position="377"/>
        <end position="403"/>
    </location>
</feature>
<dbReference type="Pfam" id="PF00122">
    <property type="entry name" value="E1-E2_ATPase"/>
    <property type="match status" value="1"/>
</dbReference>
<dbReference type="InterPro" id="IPR018303">
    <property type="entry name" value="ATPase_P-typ_P_site"/>
</dbReference>
<dbReference type="Pfam" id="PF00403">
    <property type="entry name" value="HMA"/>
    <property type="match status" value="1"/>
</dbReference>
<evidence type="ECO:0000256" key="9">
    <source>
        <dbReference type="ARBA" id="ARBA00023136"/>
    </source>
</evidence>
<dbReference type="InterPro" id="IPR036412">
    <property type="entry name" value="HAD-like_sf"/>
</dbReference>
<dbReference type="SUPFAM" id="SSF56784">
    <property type="entry name" value="HAD-like"/>
    <property type="match status" value="1"/>
</dbReference>
<dbReference type="InterPro" id="IPR027256">
    <property type="entry name" value="P-typ_ATPase_IB"/>
</dbReference>
<comment type="subcellular location">
    <subcellularLocation>
        <location evidence="10">Cell membrane</location>
    </subcellularLocation>
    <subcellularLocation>
        <location evidence="1">Endomembrane system</location>
        <topology evidence="1">Multi-pass membrane protein</topology>
    </subcellularLocation>
</comment>
<feature type="transmembrane region" description="Helical" evidence="10">
    <location>
        <begin position="167"/>
        <end position="189"/>
    </location>
</feature>
<keyword evidence="4 10" id="KW-0479">Metal-binding</keyword>
<comment type="caution">
    <text evidence="13">The sequence shown here is derived from an EMBL/GenBank/DDBJ whole genome shotgun (WGS) entry which is preliminary data.</text>
</comment>
<evidence type="ECO:0000256" key="11">
    <source>
        <dbReference type="SAM" id="MobiDB-lite"/>
    </source>
</evidence>
<dbReference type="Gene3D" id="3.40.1110.10">
    <property type="entry name" value="Calcium-transporting ATPase, cytoplasmic domain N"/>
    <property type="match status" value="1"/>
</dbReference>
<dbReference type="PRINTS" id="PR00943">
    <property type="entry name" value="CUATPASE"/>
</dbReference>
<keyword evidence="14" id="KW-1185">Reference proteome</keyword>
<keyword evidence="6 10" id="KW-0067">ATP-binding</keyword>
<dbReference type="Gene3D" id="3.30.70.100">
    <property type="match status" value="1"/>
</dbReference>
<evidence type="ECO:0000256" key="5">
    <source>
        <dbReference type="ARBA" id="ARBA00022741"/>
    </source>
</evidence>
<evidence type="ECO:0000256" key="4">
    <source>
        <dbReference type="ARBA" id="ARBA00022723"/>
    </source>
</evidence>
<dbReference type="InterPro" id="IPR036163">
    <property type="entry name" value="HMA_dom_sf"/>
</dbReference>
<feature type="region of interest" description="Disordered" evidence="11">
    <location>
        <begin position="1"/>
        <end position="22"/>
    </location>
</feature>
<comment type="similarity">
    <text evidence="2 10">Belongs to the cation transport ATPase (P-type) (TC 3.A.3) family. Type IB subfamily.</text>
</comment>
<feature type="transmembrane region" description="Helical" evidence="10">
    <location>
        <begin position="348"/>
        <end position="371"/>
    </location>
</feature>
<evidence type="ECO:0000256" key="2">
    <source>
        <dbReference type="ARBA" id="ARBA00006024"/>
    </source>
</evidence>
<dbReference type="PANTHER" id="PTHR43520:SF8">
    <property type="entry name" value="P-TYPE CU(+) TRANSPORTER"/>
    <property type="match status" value="1"/>
</dbReference>
<feature type="transmembrane region" description="Helical" evidence="10">
    <location>
        <begin position="714"/>
        <end position="734"/>
    </location>
</feature>
<dbReference type="SFLD" id="SFLDF00027">
    <property type="entry name" value="p-type_atpase"/>
    <property type="match status" value="1"/>
</dbReference>
<evidence type="ECO:0000313" key="14">
    <source>
        <dbReference type="Proteomes" id="UP001589865"/>
    </source>
</evidence>
<sequence length="761" mass="77852">MPDDLRGLGVARPSAAEPPATRGGVSIELDIEGMSCASCVRRVERALRSVSGVEAAQANFATGRAQVDAAPGTDAGALEEAVRRAGYEPLPRAGTPEAAPRRAPAWLRPLAAVALAAPFLIGMLGMAVGRDWMPAPWVQFALATAMQLGIGADIYRRAWGALRARTGNMELLVALGTSAAWALSVLLLLRGEHHLYFEASAVVLGFVALGRFGEDRARLAAGAAVRSLLQLRPETARRIMPDESEEEVATDRLRPGDRVAVLPGGRIPADGTVEQGRADLDEAALTGESTPVPAAPGRAVAAGTLVLDGRLVLRVSAVAGATRIARIAALVEEAGSSRAPIQRLADRVSAIFVPAVAAVALLTFAGWLLAGGGADSAILHAVAVLVVACPCALGLATPAAVVAGTGAAARAGILLRDAEAIERSRALALVGFDKTGTLTAGTPRLAALHAAPGTTRAEALAIAAALQSHSEHPLARATVAAASAPDLPHAEDLRTLAGRGVEGRVAGRAFRLGSDGFLAEDVTPGAVPDALQRARDEEAALGRSVAWLWQEGGDVLALLAFEDSLRPEAAEAVRLLRQQGVRVAMLSGDNAAAAGATARQLGITEVLAPLSPEQKAAQLAAWQAEGLRVAMVGDGINDAPALAGADLGIAMGGGTEVAFNAAHAALLRPDPRLVPATLAVARATWRTIAGNLAWAFLFNLLAIPAAALGGLSPALAGGAMALSSLTVLGNALWLSRWRPRYEEPGHGRPGTPSTLAPEASA</sequence>
<dbReference type="InterPro" id="IPR006121">
    <property type="entry name" value="HMA_dom"/>
</dbReference>
<dbReference type="PROSITE" id="PS01047">
    <property type="entry name" value="HMA_1"/>
    <property type="match status" value="1"/>
</dbReference>
<dbReference type="SUPFAM" id="SSF81653">
    <property type="entry name" value="Calcium ATPase, transduction domain A"/>
    <property type="match status" value="1"/>
</dbReference>
<proteinExistence type="inferred from homology"/>
<organism evidence="13 14">
    <name type="scientific">Roseomonas elaeocarpi</name>
    <dbReference type="NCBI Taxonomy" id="907779"/>
    <lineage>
        <taxon>Bacteria</taxon>
        <taxon>Pseudomonadati</taxon>
        <taxon>Pseudomonadota</taxon>
        <taxon>Alphaproteobacteria</taxon>
        <taxon>Acetobacterales</taxon>
        <taxon>Roseomonadaceae</taxon>
        <taxon>Roseomonas</taxon>
    </lineage>
</organism>
<dbReference type="InterPro" id="IPR023299">
    <property type="entry name" value="ATPase_P-typ_cyto_dom_N"/>
</dbReference>
<keyword evidence="8 10" id="KW-1133">Transmembrane helix</keyword>
<dbReference type="PROSITE" id="PS01229">
    <property type="entry name" value="COF_2"/>
    <property type="match status" value="1"/>
</dbReference>
<dbReference type="PRINTS" id="PR00119">
    <property type="entry name" value="CATATPASE"/>
</dbReference>
<feature type="transmembrane region" description="Helical" evidence="10">
    <location>
        <begin position="195"/>
        <end position="212"/>
    </location>
</feature>